<evidence type="ECO:0000256" key="10">
    <source>
        <dbReference type="ARBA" id="ARBA00023242"/>
    </source>
</evidence>
<dbReference type="SMR" id="V7AP28"/>
<evidence type="ECO:0000256" key="6">
    <source>
        <dbReference type="ARBA" id="ARBA00023125"/>
    </source>
</evidence>
<dbReference type="EMBL" id="CM002297">
    <property type="protein sequence ID" value="ESW07329.1"/>
    <property type="molecule type" value="Genomic_DNA"/>
</dbReference>
<dbReference type="STRING" id="3885.V7AP28"/>
<dbReference type="InterPro" id="IPR003441">
    <property type="entry name" value="NAC-dom"/>
</dbReference>
<keyword evidence="7" id="KW-0472">Membrane</keyword>
<evidence type="ECO:0000256" key="8">
    <source>
        <dbReference type="ARBA" id="ARBA00023159"/>
    </source>
</evidence>
<evidence type="ECO:0000313" key="12">
    <source>
        <dbReference type="EMBL" id="ESW07329.1"/>
    </source>
</evidence>
<dbReference type="PROSITE" id="PS51005">
    <property type="entry name" value="NAC"/>
    <property type="match status" value="1"/>
</dbReference>
<dbReference type="GO" id="GO:0006355">
    <property type="term" value="P:regulation of DNA-templated transcription"/>
    <property type="evidence" value="ECO:0007669"/>
    <property type="project" value="InterPro"/>
</dbReference>
<dbReference type="PANTHER" id="PTHR31744:SF216">
    <property type="entry name" value="NAC TRANSCRIPTION FACTOR"/>
    <property type="match status" value="1"/>
</dbReference>
<feature type="domain" description="NAC" evidence="11">
    <location>
        <begin position="2"/>
        <end position="154"/>
    </location>
</feature>
<organism evidence="12 13">
    <name type="scientific">Phaseolus vulgaris</name>
    <name type="common">Kidney bean</name>
    <name type="synonym">French bean</name>
    <dbReference type="NCBI Taxonomy" id="3885"/>
    <lineage>
        <taxon>Eukaryota</taxon>
        <taxon>Viridiplantae</taxon>
        <taxon>Streptophyta</taxon>
        <taxon>Embryophyta</taxon>
        <taxon>Tracheophyta</taxon>
        <taxon>Spermatophyta</taxon>
        <taxon>Magnoliopsida</taxon>
        <taxon>eudicotyledons</taxon>
        <taxon>Gunneridae</taxon>
        <taxon>Pentapetalae</taxon>
        <taxon>rosids</taxon>
        <taxon>fabids</taxon>
        <taxon>Fabales</taxon>
        <taxon>Fabaceae</taxon>
        <taxon>Papilionoideae</taxon>
        <taxon>50 kb inversion clade</taxon>
        <taxon>NPAAA clade</taxon>
        <taxon>indigoferoid/millettioid clade</taxon>
        <taxon>Phaseoleae</taxon>
        <taxon>Phaseolus</taxon>
    </lineage>
</organism>
<evidence type="ECO:0000259" key="11">
    <source>
        <dbReference type="PROSITE" id="PS51005"/>
    </source>
</evidence>
<dbReference type="GO" id="GO:0016020">
    <property type="term" value="C:membrane"/>
    <property type="evidence" value="ECO:0007669"/>
    <property type="project" value="UniProtKB-SubCell"/>
</dbReference>
<dbReference type="GO" id="GO:0000976">
    <property type="term" value="F:transcription cis-regulatory region binding"/>
    <property type="evidence" value="ECO:0007669"/>
    <property type="project" value="UniProtKB-ARBA"/>
</dbReference>
<keyword evidence="5" id="KW-0805">Transcription regulation</keyword>
<dbReference type="GO" id="GO:0005634">
    <property type="term" value="C:nucleus"/>
    <property type="evidence" value="ECO:0007669"/>
    <property type="project" value="UniProtKB-SubCell"/>
</dbReference>
<dbReference type="Proteomes" id="UP000000226">
    <property type="component" value="Chromosome 10"/>
</dbReference>
<protein>
    <recommendedName>
        <fullName evidence="11">NAC domain-containing protein</fullName>
    </recommendedName>
</protein>
<evidence type="ECO:0000313" key="13">
    <source>
        <dbReference type="Proteomes" id="UP000000226"/>
    </source>
</evidence>
<keyword evidence="8" id="KW-0010">Activator</keyword>
<dbReference type="PANTHER" id="PTHR31744">
    <property type="entry name" value="PROTEIN CUP-SHAPED COTYLEDON 2-RELATED"/>
    <property type="match status" value="1"/>
</dbReference>
<dbReference type="InterPro" id="IPR036093">
    <property type="entry name" value="NAC_dom_sf"/>
</dbReference>
<evidence type="ECO:0000256" key="1">
    <source>
        <dbReference type="ARBA" id="ARBA00004123"/>
    </source>
</evidence>
<keyword evidence="9" id="KW-0804">Transcription</keyword>
<evidence type="ECO:0000256" key="2">
    <source>
        <dbReference type="ARBA" id="ARBA00004167"/>
    </source>
</evidence>
<gene>
    <name evidence="12" type="ORF">PHAVU_010G120700g</name>
</gene>
<keyword evidence="3" id="KW-0812">Transmembrane</keyword>
<comment type="subcellular location">
    <subcellularLocation>
        <location evidence="2">Membrane</location>
        <topology evidence="2">Single-pass membrane protein</topology>
    </subcellularLocation>
    <subcellularLocation>
        <location evidence="1">Nucleus</location>
    </subcellularLocation>
</comment>
<name>V7AP28_PHAVU</name>
<dbReference type="Gene3D" id="2.170.150.80">
    <property type="entry name" value="NAC domain"/>
    <property type="match status" value="1"/>
</dbReference>
<evidence type="ECO:0000256" key="5">
    <source>
        <dbReference type="ARBA" id="ARBA00023015"/>
    </source>
</evidence>
<keyword evidence="6" id="KW-0238">DNA-binding</keyword>
<dbReference type="SUPFAM" id="SSF101941">
    <property type="entry name" value="NAC domain"/>
    <property type="match status" value="1"/>
</dbReference>
<sequence>MKIVGFGFRPTEVELVDFYLKLKLLDDPRAHVMTEIDLCNVAPWEVPVMLAKSVIPFSDREWFFFSPVDFKYSNSKRVNRRTKSGFWKPTGKDRKIRTWDTTTVIGTKKTLVFCIGRASKGVKAKWVIHEYHALNALTFHKNQKDFVLCRLIKKPGKTTEGGTDALICDEGESSRSVVSDCENQAIAGLPSGGTYTGMETVCEATHQADKSISPKEPPLIDIEQDEASSSNFASINAYFRNENNIMQIPSETTQIPSETKQIPSETIQMESETKQIPSSETIPKDVLNSLNSFLFNEVPCEVTETLSEDMQGVLTETMQAMQALLSEAKQAPLFEATQPPYDTTQISSETTQTPYMQVPFETPQTPSETSSFNHSTQSKSLKRAYCESPYIDAEVFPKLDANIGDISIMYTKYLNSDEYYSSKRFKTSYDVALGDTCLLFSNQEANQEKQESIFQDDFWGEETSSCDSTTSKPLEINCF</sequence>
<dbReference type="AlphaFoldDB" id="V7AP28"/>
<reference evidence="13" key="1">
    <citation type="journal article" date="2014" name="Nat. Genet.">
        <title>A reference genome for common bean and genome-wide analysis of dual domestications.</title>
        <authorList>
            <person name="Schmutz J."/>
            <person name="McClean P.E."/>
            <person name="Mamidi S."/>
            <person name="Wu G.A."/>
            <person name="Cannon S.B."/>
            <person name="Grimwood J."/>
            <person name="Jenkins J."/>
            <person name="Shu S."/>
            <person name="Song Q."/>
            <person name="Chavarro C."/>
            <person name="Torres-Torres M."/>
            <person name="Geffroy V."/>
            <person name="Moghaddam S.M."/>
            <person name="Gao D."/>
            <person name="Abernathy B."/>
            <person name="Barry K."/>
            <person name="Blair M."/>
            <person name="Brick M.A."/>
            <person name="Chovatia M."/>
            <person name="Gepts P."/>
            <person name="Goodstein D.M."/>
            <person name="Gonzales M."/>
            <person name="Hellsten U."/>
            <person name="Hyten D.L."/>
            <person name="Jia G."/>
            <person name="Kelly J.D."/>
            <person name="Kudrna D."/>
            <person name="Lee R."/>
            <person name="Richard M.M."/>
            <person name="Miklas P.N."/>
            <person name="Osorno J.M."/>
            <person name="Rodrigues J."/>
            <person name="Thareau V."/>
            <person name="Urrea C.A."/>
            <person name="Wang M."/>
            <person name="Yu Y."/>
            <person name="Zhang M."/>
            <person name="Wing R.A."/>
            <person name="Cregan P.B."/>
            <person name="Rokhsar D.S."/>
            <person name="Jackson S.A."/>
        </authorList>
    </citation>
    <scope>NUCLEOTIDE SEQUENCE [LARGE SCALE GENOMIC DNA]</scope>
    <source>
        <strain evidence="13">cv. G19833</strain>
    </source>
</reference>
<dbReference type="Pfam" id="PF02365">
    <property type="entry name" value="NAM"/>
    <property type="match status" value="1"/>
</dbReference>
<keyword evidence="10" id="KW-0539">Nucleus</keyword>
<keyword evidence="13" id="KW-1185">Reference proteome</keyword>
<proteinExistence type="predicted"/>
<keyword evidence="4" id="KW-1133">Transmembrane helix</keyword>
<evidence type="ECO:0000256" key="4">
    <source>
        <dbReference type="ARBA" id="ARBA00022989"/>
    </source>
</evidence>
<evidence type="ECO:0000256" key="9">
    <source>
        <dbReference type="ARBA" id="ARBA00023163"/>
    </source>
</evidence>
<dbReference type="OMA" id="QIPCETR"/>
<evidence type="ECO:0000256" key="7">
    <source>
        <dbReference type="ARBA" id="ARBA00023136"/>
    </source>
</evidence>
<dbReference type="Gramene" id="ESW07329">
    <property type="protein sequence ID" value="ESW07329"/>
    <property type="gene ID" value="PHAVU_010G120700g"/>
</dbReference>
<dbReference type="OrthoDB" id="737278at2759"/>
<accession>V7AP28</accession>
<evidence type="ECO:0000256" key="3">
    <source>
        <dbReference type="ARBA" id="ARBA00022692"/>
    </source>
</evidence>